<dbReference type="RefSeq" id="WP_099615934.1">
    <property type="nucleotide sequence ID" value="NZ_KZ319377.1"/>
</dbReference>
<feature type="chain" id="PRO_5013914824" evidence="1">
    <location>
        <begin position="23"/>
        <end position="102"/>
    </location>
</feature>
<sequence>MNRVLSVLLAGALLAGPLAAMAQPPHSQGLPPGLHKKVARGGELPPGWQKKLDYRRGDYFDHDLLRYGRVRDIDHRHQRVEIEDKVYTIVRGTREIVDILKH</sequence>
<evidence type="ECO:0000313" key="3">
    <source>
        <dbReference type="Proteomes" id="UP000231409"/>
    </source>
</evidence>
<feature type="signal peptide" evidence="1">
    <location>
        <begin position="1"/>
        <end position="22"/>
    </location>
</feature>
<keyword evidence="3" id="KW-1185">Reference proteome</keyword>
<dbReference type="Proteomes" id="UP000231409">
    <property type="component" value="Unassembled WGS sequence"/>
</dbReference>
<organism evidence="2 3">
    <name type="scientific">Marinobacter profundi</name>
    <dbReference type="NCBI Taxonomy" id="2666256"/>
    <lineage>
        <taxon>Bacteria</taxon>
        <taxon>Pseudomonadati</taxon>
        <taxon>Pseudomonadota</taxon>
        <taxon>Gammaproteobacteria</taxon>
        <taxon>Pseudomonadales</taxon>
        <taxon>Marinobacteraceae</taxon>
        <taxon>Marinobacter</taxon>
    </lineage>
</organism>
<evidence type="ECO:0000313" key="2">
    <source>
        <dbReference type="EMBL" id="PHQ13786.1"/>
    </source>
</evidence>
<proteinExistence type="predicted"/>
<name>A0A2G1UH13_9GAMM</name>
<reference evidence="2 3" key="1">
    <citation type="submission" date="2017-09" db="EMBL/GenBank/DDBJ databases">
        <title>The draft genome sequences of Marinobacter sp. PWS21.</title>
        <authorList>
            <person name="Cao J."/>
        </authorList>
    </citation>
    <scope>NUCLEOTIDE SEQUENCE [LARGE SCALE GENOMIC DNA]</scope>
    <source>
        <strain evidence="2 3">PWS21</strain>
    </source>
</reference>
<keyword evidence="1" id="KW-0732">Signal</keyword>
<evidence type="ECO:0000256" key="1">
    <source>
        <dbReference type="SAM" id="SignalP"/>
    </source>
</evidence>
<accession>A0A2G1UH13</accession>
<dbReference type="EMBL" id="NTFH01000015">
    <property type="protein sequence ID" value="PHQ13786.1"/>
    <property type="molecule type" value="Genomic_DNA"/>
</dbReference>
<dbReference type="AlphaFoldDB" id="A0A2G1UH13"/>
<protein>
    <submittedName>
        <fullName evidence="2">Uncharacterized protein</fullName>
    </submittedName>
</protein>
<comment type="caution">
    <text evidence="2">The sequence shown here is derived from an EMBL/GenBank/DDBJ whole genome shotgun (WGS) entry which is preliminary data.</text>
</comment>
<gene>
    <name evidence="2" type="ORF">CLH61_16875</name>
</gene>
<dbReference type="Gene3D" id="3.10.450.160">
    <property type="entry name" value="inner membrane protein cigr"/>
    <property type="match status" value="1"/>
</dbReference>